<feature type="transmembrane region" description="Helical" evidence="2">
    <location>
        <begin position="163"/>
        <end position="185"/>
    </location>
</feature>
<dbReference type="EMBL" id="HE582114">
    <property type="protein sequence ID" value="CCD28188.1"/>
    <property type="molecule type" value="mRNA"/>
</dbReference>
<feature type="transmembrane region" description="Helical" evidence="2">
    <location>
        <begin position="205"/>
        <end position="226"/>
    </location>
</feature>
<reference evidence="3" key="1">
    <citation type="journal article" date="2012" name="Fungal Biol.">
        <title>Identification of effector genes from the phytopathogenic Oomycete Plasmopara viticola through the analysis of gene expression in germinated zoospores.</title>
        <authorList>
            <person name="Mestre P."/>
            <person name="Piron M.C."/>
            <person name="Merdinoglu D."/>
        </authorList>
    </citation>
    <scope>NUCLEOTIDE SEQUENCE</scope>
    <source>
        <strain evidence="3">SC</strain>
        <tissue evidence="3">In vitro germinated zoospores</tissue>
    </source>
</reference>
<protein>
    <submittedName>
        <fullName evidence="3">Uncharacterized protein</fullName>
    </submittedName>
</protein>
<sequence>MLQSLRILQLALQFAILILILLAVQLHSWATIDIENIEETNATSVNQLIFAPDGYCFRYTNKVTTCKPFLHAILENSQLRDDWSAADSDPFSLPSVLLESDNVVNQALSCWCHTRGNLTWYMQGAQNVACLVVLETAEYTLALWGLFATVNLILLYMKFSSNFNALFSFISALFGILVALTWWFYSNMYIDRDYLNELALNWHQGTSYHCTLVAFVLAVINAQIAFDATNPDGILKKSRRFVRPTPRGENSNNWDPLSCPANHLV</sequence>
<keyword evidence="2" id="KW-0472">Membrane</keyword>
<name>H6S458_PLAVT</name>
<proteinExistence type="evidence at transcript level"/>
<dbReference type="AlphaFoldDB" id="H6S458"/>
<feature type="transmembrane region" description="Helical" evidence="2">
    <location>
        <begin position="139"/>
        <end position="156"/>
    </location>
</feature>
<evidence type="ECO:0000256" key="1">
    <source>
        <dbReference type="SAM" id="MobiDB-lite"/>
    </source>
</evidence>
<accession>H6S458</accession>
<keyword evidence="2" id="KW-1133">Transmembrane helix</keyword>
<evidence type="ECO:0000256" key="2">
    <source>
        <dbReference type="SAM" id="Phobius"/>
    </source>
</evidence>
<organism evidence="3">
    <name type="scientific">Plasmopara viticola</name>
    <name type="common">Downy mildew of grapevine</name>
    <name type="synonym">Botrytis viticola</name>
    <dbReference type="NCBI Taxonomy" id="143451"/>
    <lineage>
        <taxon>Eukaryota</taxon>
        <taxon>Sar</taxon>
        <taxon>Stramenopiles</taxon>
        <taxon>Oomycota</taxon>
        <taxon>Peronosporomycetes</taxon>
        <taxon>Peronosporales</taxon>
        <taxon>Peronosporaceae</taxon>
        <taxon>Plasmopara</taxon>
    </lineage>
</organism>
<feature type="region of interest" description="Disordered" evidence="1">
    <location>
        <begin position="245"/>
        <end position="265"/>
    </location>
</feature>
<evidence type="ECO:0000313" key="3">
    <source>
        <dbReference type="EMBL" id="CCD28188.1"/>
    </source>
</evidence>
<feature type="non-terminal residue" evidence="3">
    <location>
        <position position="265"/>
    </location>
</feature>
<keyword evidence="2" id="KW-0812">Transmembrane</keyword>